<reference evidence="15" key="1">
    <citation type="journal article" date="2017" name="bioRxiv">
        <title>Comparative analysis of the genomes of Stylophora pistillata and Acropora digitifera provides evidence for extensive differences between species of corals.</title>
        <authorList>
            <person name="Voolstra C.R."/>
            <person name="Li Y."/>
            <person name="Liew Y.J."/>
            <person name="Baumgarten S."/>
            <person name="Zoccola D."/>
            <person name="Flot J.-F."/>
            <person name="Tambutte S."/>
            <person name="Allemand D."/>
            <person name="Aranda M."/>
        </authorList>
    </citation>
    <scope>NUCLEOTIDE SEQUENCE [LARGE SCALE GENOMIC DNA]</scope>
</reference>
<dbReference type="Pfam" id="PF02149">
    <property type="entry name" value="KA1"/>
    <property type="match status" value="1"/>
</dbReference>
<dbReference type="PROSITE" id="PS00107">
    <property type="entry name" value="PROTEIN_KINASE_ATP"/>
    <property type="match status" value="1"/>
</dbReference>
<dbReference type="Pfam" id="PF00069">
    <property type="entry name" value="Pkinase"/>
    <property type="match status" value="1"/>
</dbReference>
<evidence type="ECO:0000313" key="15">
    <source>
        <dbReference type="Proteomes" id="UP000225706"/>
    </source>
</evidence>
<dbReference type="FunFam" id="1.10.510.10:FF:000571">
    <property type="entry name" value="Maternal embryonic leucine zipper kinase"/>
    <property type="match status" value="1"/>
</dbReference>
<comment type="catalytic activity">
    <reaction evidence="9">
        <text>L-seryl-[protein] + ATP = O-phospho-L-seryl-[protein] + ADP + H(+)</text>
        <dbReference type="Rhea" id="RHEA:17989"/>
        <dbReference type="Rhea" id="RHEA-COMP:9863"/>
        <dbReference type="Rhea" id="RHEA-COMP:11604"/>
        <dbReference type="ChEBI" id="CHEBI:15378"/>
        <dbReference type="ChEBI" id="CHEBI:29999"/>
        <dbReference type="ChEBI" id="CHEBI:30616"/>
        <dbReference type="ChEBI" id="CHEBI:83421"/>
        <dbReference type="ChEBI" id="CHEBI:456216"/>
        <dbReference type="EC" id="2.7.11.1"/>
    </reaction>
</comment>
<dbReference type="InterPro" id="IPR000719">
    <property type="entry name" value="Prot_kinase_dom"/>
</dbReference>
<name>A0A2B4RP50_STYPI</name>
<dbReference type="InterPro" id="IPR011009">
    <property type="entry name" value="Kinase-like_dom_sf"/>
</dbReference>
<feature type="domain" description="KA1" evidence="13">
    <location>
        <begin position="465"/>
        <end position="514"/>
    </location>
</feature>
<keyword evidence="15" id="KW-1185">Reference proteome</keyword>
<dbReference type="InterPro" id="IPR008271">
    <property type="entry name" value="Ser/Thr_kinase_AS"/>
</dbReference>
<evidence type="ECO:0000259" key="13">
    <source>
        <dbReference type="PROSITE" id="PS50032"/>
    </source>
</evidence>
<organism evidence="14 15">
    <name type="scientific">Stylophora pistillata</name>
    <name type="common">Smooth cauliflower coral</name>
    <dbReference type="NCBI Taxonomy" id="50429"/>
    <lineage>
        <taxon>Eukaryota</taxon>
        <taxon>Metazoa</taxon>
        <taxon>Cnidaria</taxon>
        <taxon>Anthozoa</taxon>
        <taxon>Hexacorallia</taxon>
        <taxon>Scleractinia</taxon>
        <taxon>Astrocoeniina</taxon>
        <taxon>Pocilloporidae</taxon>
        <taxon>Stylophora</taxon>
    </lineage>
</organism>
<evidence type="ECO:0000256" key="10">
    <source>
        <dbReference type="PROSITE-ProRule" id="PRU10141"/>
    </source>
</evidence>
<evidence type="ECO:0000313" key="14">
    <source>
        <dbReference type="EMBL" id="PFX18956.1"/>
    </source>
</evidence>
<dbReference type="InterPro" id="IPR028375">
    <property type="entry name" value="KA1/Ssp2_C"/>
</dbReference>
<gene>
    <name evidence="14" type="primary">melk</name>
    <name evidence="14" type="ORF">AWC38_SpisGene16649</name>
</gene>
<evidence type="ECO:0000256" key="5">
    <source>
        <dbReference type="ARBA" id="ARBA00022741"/>
    </source>
</evidence>
<dbReference type="CDD" id="cd12198">
    <property type="entry name" value="MELK_C"/>
    <property type="match status" value="1"/>
</dbReference>
<feature type="region of interest" description="Disordered" evidence="11">
    <location>
        <begin position="190"/>
        <end position="209"/>
    </location>
</feature>
<keyword evidence="7 10" id="KW-0067">ATP-binding</keyword>
<proteinExistence type="inferred from homology"/>
<dbReference type="AlphaFoldDB" id="A0A2B4RP50"/>
<dbReference type="PANTHER" id="PTHR24346:SF30">
    <property type="entry name" value="MATERNAL EMBRYONIC LEUCINE ZIPPER KINASE"/>
    <property type="match status" value="1"/>
</dbReference>
<feature type="region of interest" description="Disordered" evidence="11">
    <location>
        <begin position="272"/>
        <end position="311"/>
    </location>
</feature>
<evidence type="ECO:0000256" key="3">
    <source>
        <dbReference type="ARBA" id="ARBA00022527"/>
    </source>
</evidence>
<keyword evidence="4" id="KW-0808">Transferase</keyword>
<evidence type="ECO:0000256" key="6">
    <source>
        <dbReference type="ARBA" id="ARBA00022777"/>
    </source>
</evidence>
<dbReference type="GO" id="GO:0035556">
    <property type="term" value="P:intracellular signal transduction"/>
    <property type="evidence" value="ECO:0007669"/>
    <property type="project" value="TreeGrafter"/>
</dbReference>
<dbReference type="FunFam" id="3.30.310.80:FF:000011">
    <property type="entry name" value="Non-specific serine/threonine protein kinase"/>
    <property type="match status" value="1"/>
</dbReference>
<dbReference type="STRING" id="50429.A0A2B4RP50"/>
<feature type="compositionally biased region" description="Polar residues" evidence="11">
    <location>
        <begin position="285"/>
        <end position="294"/>
    </location>
</feature>
<evidence type="ECO:0000256" key="7">
    <source>
        <dbReference type="ARBA" id="ARBA00022840"/>
    </source>
</evidence>
<dbReference type="SMART" id="SM00220">
    <property type="entry name" value="S_TKc"/>
    <property type="match status" value="1"/>
</dbReference>
<dbReference type="PANTHER" id="PTHR24346">
    <property type="entry name" value="MAP/MICROTUBULE AFFINITY-REGULATING KINASE"/>
    <property type="match status" value="1"/>
</dbReference>
<evidence type="ECO:0000256" key="11">
    <source>
        <dbReference type="SAM" id="MobiDB-lite"/>
    </source>
</evidence>
<dbReference type="Gene3D" id="3.30.310.80">
    <property type="entry name" value="Kinase associated domain 1, KA1"/>
    <property type="match status" value="1"/>
</dbReference>
<dbReference type="EMBL" id="LSMT01000383">
    <property type="protein sequence ID" value="PFX18956.1"/>
    <property type="molecule type" value="Genomic_DNA"/>
</dbReference>
<dbReference type="EC" id="2.7.11.1" evidence="2"/>
<dbReference type="Gene3D" id="1.10.510.10">
    <property type="entry name" value="Transferase(Phosphotransferase) domain 1"/>
    <property type="match status" value="1"/>
</dbReference>
<dbReference type="SUPFAM" id="SSF56112">
    <property type="entry name" value="Protein kinase-like (PK-like)"/>
    <property type="match status" value="1"/>
</dbReference>
<comment type="similarity">
    <text evidence="1">Belongs to the protein kinase superfamily. CAMK Ser/Thr protein kinase family. SNF1 subfamily.</text>
</comment>
<dbReference type="GO" id="GO:0005737">
    <property type="term" value="C:cytoplasm"/>
    <property type="evidence" value="ECO:0007669"/>
    <property type="project" value="TreeGrafter"/>
</dbReference>
<keyword evidence="3" id="KW-0723">Serine/threonine-protein kinase</keyword>
<dbReference type="OrthoDB" id="6017618at2759"/>
<dbReference type="GO" id="GO:0005524">
    <property type="term" value="F:ATP binding"/>
    <property type="evidence" value="ECO:0007669"/>
    <property type="project" value="UniProtKB-UniRule"/>
</dbReference>
<evidence type="ECO:0000256" key="8">
    <source>
        <dbReference type="ARBA" id="ARBA00047899"/>
    </source>
</evidence>
<evidence type="ECO:0000259" key="12">
    <source>
        <dbReference type="PROSITE" id="PS50011"/>
    </source>
</evidence>
<evidence type="ECO:0000256" key="2">
    <source>
        <dbReference type="ARBA" id="ARBA00012513"/>
    </source>
</evidence>
<dbReference type="Proteomes" id="UP000225706">
    <property type="component" value="Unassembled WGS sequence"/>
</dbReference>
<keyword evidence="5 10" id="KW-0547">Nucleotide-binding</keyword>
<dbReference type="GO" id="GO:0004674">
    <property type="term" value="F:protein serine/threonine kinase activity"/>
    <property type="evidence" value="ECO:0007669"/>
    <property type="project" value="UniProtKB-KW"/>
</dbReference>
<sequence>MPSSAFPPQVTKHYELKQTIGNGGFAKVKLAIHQQTGEKVAIKVMNKKELGSDLPRVQREIEALKNLSHQHVCQLYHVIQTDEYIFMVMEYAPGGELFDYIVAKDRLKEEEARGFFRQIVSAVAYIHDRGYAHRDLKPENLLLDEDQNIKLIDFGLVAKPRGGMADHLDTCCGSPAYAAPGEYEVPDWLSPVPSPSKHTGPGKPGELQEETTVTRLGKSWAGLFKGPRRERGSRHPNVVNKENAEYILPPPKPLPYSEHQARKSKVIKAEPCMEPPTRKPRAGTLPSSVPTTPTKKGAKEMPPPLAPITPRVKKTPARGAAADIPISHSDYDFGNSDLTPISQSKMWSQSLDTNLDKATSRRTPFKSPFTIGRKRFGSVDTPSTSKWSSRGIMGSIEDSLNRIVEAITPRGLGGYGPRKVKALYNVSTTSTRSSDEVLDELKRVLEERDILFKEKGYALRCKSIDERGKVLLEFEMEVCLIPKMEMIGIRRKRMKGDTWAYKKICEELLSSAKL</sequence>
<protein>
    <recommendedName>
        <fullName evidence="2">non-specific serine/threonine protein kinase</fullName>
        <ecNumber evidence="2">2.7.11.1</ecNumber>
    </recommendedName>
</protein>
<keyword evidence="6 14" id="KW-0418">Kinase</keyword>
<dbReference type="GO" id="GO:0106310">
    <property type="term" value="F:protein serine kinase activity"/>
    <property type="evidence" value="ECO:0007669"/>
    <property type="project" value="RHEA"/>
</dbReference>
<feature type="binding site" evidence="10">
    <location>
        <position position="43"/>
    </location>
    <ligand>
        <name>ATP</name>
        <dbReference type="ChEBI" id="CHEBI:30616"/>
    </ligand>
</feature>
<evidence type="ECO:0000256" key="4">
    <source>
        <dbReference type="ARBA" id="ARBA00022679"/>
    </source>
</evidence>
<evidence type="ECO:0000256" key="1">
    <source>
        <dbReference type="ARBA" id="ARBA00006234"/>
    </source>
</evidence>
<dbReference type="PROSITE" id="PS00108">
    <property type="entry name" value="PROTEIN_KINASE_ST"/>
    <property type="match status" value="1"/>
</dbReference>
<dbReference type="FunFam" id="3.30.200.20:FF:000003">
    <property type="entry name" value="Non-specific serine/threonine protein kinase"/>
    <property type="match status" value="1"/>
</dbReference>
<dbReference type="InterPro" id="IPR001772">
    <property type="entry name" value="KA1_dom"/>
</dbReference>
<feature type="domain" description="Protein kinase" evidence="12">
    <location>
        <begin position="14"/>
        <end position="292"/>
    </location>
</feature>
<dbReference type="InterPro" id="IPR017441">
    <property type="entry name" value="Protein_kinase_ATP_BS"/>
</dbReference>
<dbReference type="PROSITE" id="PS50032">
    <property type="entry name" value="KA1"/>
    <property type="match status" value="1"/>
</dbReference>
<accession>A0A2B4RP50</accession>
<comment type="caution">
    <text evidence="14">The sequence shown here is derived from an EMBL/GenBank/DDBJ whole genome shotgun (WGS) entry which is preliminary data.</text>
</comment>
<dbReference type="SUPFAM" id="SSF103243">
    <property type="entry name" value="KA1-like"/>
    <property type="match status" value="1"/>
</dbReference>
<evidence type="ECO:0000256" key="9">
    <source>
        <dbReference type="ARBA" id="ARBA00048679"/>
    </source>
</evidence>
<dbReference type="PROSITE" id="PS50011">
    <property type="entry name" value="PROTEIN_KINASE_DOM"/>
    <property type="match status" value="1"/>
</dbReference>
<comment type="catalytic activity">
    <reaction evidence="8">
        <text>L-threonyl-[protein] + ATP = O-phospho-L-threonyl-[protein] + ADP + H(+)</text>
        <dbReference type="Rhea" id="RHEA:46608"/>
        <dbReference type="Rhea" id="RHEA-COMP:11060"/>
        <dbReference type="Rhea" id="RHEA-COMP:11605"/>
        <dbReference type="ChEBI" id="CHEBI:15378"/>
        <dbReference type="ChEBI" id="CHEBI:30013"/>
        <dbReference type="ChEBI" id="CHEBI:30616"/>
        <dbReference type="ChEBI" id="CHEBI:61977"/>
        <dbReference type="ChEBI" id="CHEBI:456216"/>
        <dbReference type="EC" id="2.7.11.1"/>
    </reaction>
</comment>